<dbReference type="RefSeq" id="WP_353549297.1">
    <property type="nucleotide sequence ID" value="NZ_AP029612.1"/>
</dbReference>
<evidence type="ECO:0008006" key="3">
    <source>
        <dbReference type="Google" id="ProtNLM"/>
    </source>
</evidence>
<sequence length="463" mass="51995">MKNCYSILILLVFIAIHSNGQNYTATYGSAYAGSTGIRNNPAASVNAAYKWDLTFFTVQAKVSTNSLFMRNDSVFLTHPFKNRFLHNNVDLSLFNFLYKPNNKHAFAINLRARTYNHIRTEPISASDSIYSIHDFIVQNRMTPYLEGFATHTGWLEADLNYSHVIHETYNSKLTGGITVQIMKGISGAFARVNKLSYLETKTSTDTLYNFITGGSAFGYSSNYDESPSGSTNSSSFIKNSLTGLGLSIGAEYLLYGENSNSYQQNNAINYQWKIGVALMDLGANKFKSGEYGGQFRNIDPSITDIDVDRKFTNIESGRDLRDSLATIFTTSENISNRFKIGNPTRLNINVDRSFGNNLYLNTDLSINLHGTSGFRRLLSREINLLTVTPRWETLNWGFYLPIQYNSQNQFHIGAAFKAGPLVLGLHNLQWVKQIKNLSGGGYLMLSIHPFNKRKVLTKLDCPE</sequence>
<reference evidence="2" key="1">
    <citation type="submission" date="2024-02" db="EMBL/GenBank/DDBJ databases">
        <title>Sediminibacterium planktonica sp. nov. and Sediminibacterium longus sp. nov., isolated from surface lake and river water.</title>
        <authorList>
            <person name="Watanabe K."/>
            <person name="Takemine S."/>
            <person name="Ishii Y."/>
            <person name="Ogata Y."/>
            <person name="Shindo C."/>
            <person name="Suda W."/>
        </authorList>
    </citation>
    <scope>NUCLEOTIDE SEQUENCE</scope>
    <source>
        <strain evidence="2">KACHI17</strain>
    </source>
</reference>
<evidence type="ECO:0000256" key="1">
    <source>
        <dbReference type="SAM" id="SignalP"/>
    </source>
</evidence>
<protein>
    <recommendedName>
        <fullName evidence="3">DUF5723 domain-containing protein</fullName>
    </recommendedName>
</protein>
<proteinExistence type="predicted"/>
<name>A0AAT9GM02_9BACT</name>
<gene>
    <name evidence="2" type="ORF">KACHI17_25530</name>
</gene>
<organism evidence="2">
    <name type="scientific">Sediminibacterium sp. KACHI17</name>
    <dbReference type="NCBI Taxonomy" id="1751071"/>
    <lineage>
        <taxon>Bacteria</taxon>
        <taxon>Pseudomonadati</taxon>
        <taxon>Bacteroidota</taxon>
        <taxon>Chitinophagia</taxon>
        <taxon>Chitinophagales</taxon>
        <taxon>Chitinophagaceae</taxon>
        <taxon>Sediminibacterium</taxon>
    </lineage>
</organism>
<dbReference type="AlphaFoldDB" id="A0AAT9GM02"/>
<feature type="signal peptide" evidence="1">
    <location>
        <begin position="1"/>
        <end position="20"/>
    </location>
</feature>
<keyword evidence="1" id="KW-0732">Signal</keyword>
<evidence type="ECO:0000313" key="2">
    <source>
        <dbReference type="EMBL" id="BFG71672.1"/>
    </source>
</evidence>
<feature type="chain" id="PRO_5043355672" description="DUF5723 domain-containing protein" evidence="1">
    <location>
        <begin position="21"/>
        <end position="463"/>
    </location>
</feature>
<dbReference type="EMBL" id="AP029612">
    <property type="protein sequence ID" value="BFG71672.1"/>
    <property type="molecule type" value="Genomic_DNA"/>
</dbReference>
<accession>A0AAT9GM02</accession>